<dbReference type="EMBL" id="CP036298">
    <property type="protein sequence ID" value="QDV26513.1"/>
    <property type="molecule type" value="Genomic_DNA"/>
</dbReference>
<dbReference type="OrthoDB" id="198115at2"/>
<keyword evidence="2" id="KW-1185">Reference proteome</keyword>
<sequence>MIPRSLHIVTGAAGVGKSTFAKSLAVQHAAALLDSDTVTEPVVQAGLTESGMSPEDRDSADYKRIFRDAVYECLFRTAAENLPHVSVVIVGPFTRELADSEWPEQLLKRFGIRPVIWFLTCEHEVRRKRIENRGNTRDQAKLTDWQQHLRLAPLTRPVFAVNEIDTSP</sequence>
<gene>
    <name evidence="1" type="ORF">Q31a_48870</name>
</gene>
<dbReference type="KEGG" id="ahel:Q31a_48870"/>
<evidence type="ECO:0008006" key="3">
    <source>
        <dbReference type="Google" id="ProtNLM"/>
    </source>
</evidence>
<dbReference type="SUPFAM" id="SSF52540">
    <property type="entry name" value="P-loop containing nucleoside triphosphate hydrolases"/>
    <property type="match status" value="1"/>
</dbReference>
<dbReference type="Gene3D" id="3.40.50.300">
    <property type="entry name" value="P-loop containing nucleotide triphosphate hydrolases"/>
    <property type="match status" value="1"/>
</dbReference>
<dbReference type="Pfam" id="PF13671">
    <property type="entry name" value="AAA_33"/>
    <property type="match status" value="1"/>
</dbReference>
<dbReference type="RefSeq" id="WP_145082707.1">
    <property type="nucleotide sequence ID" value="NZ_CP036298.1"/>
</dbReference>
<dbReference type="InterPro" id="IPR027417">
    <property type="entry name" value="P-loop_NTPase"/>
</dbReference>
<evidence type="ECO:0000313" key="1">
    <source>
        <dbReference type="EMBL" id="QDV26513.1"/>
    </source>
</evidence>
<dbReference type="Proteomes" id="UP000318017">
    <property type="component" value="Chromosome"/>
</dbReference>
<dbReference type="AlphaFoldDB" id="A0A518GD51"/>
<protein>
    <recommendedName>
        <fullName evidence="3">Shikimate kinase</fullName>
    </recommendedName>
</protein>
<reference evidence="1 2" key="1">
    <citation type="submission" date="2019-02" db="EMBL/GenBank/DDBJ databases">
        <title>Deep-cultivation of Planctomycetes and their phenomic and genomic characterization uncovers novel biology.</title>
        <authorList>
            <person name="Wiegand S."/>
            <person name="Jogler M."/>
            <person name="Boedeker C."/>
            <person name="Pinto D."/>
            <person name="Vollmers J."/>
            <person name="Rivas-Marin E."/>
            <person name="Kohn T."/>
            <person name="Peeters S.H."/>
            <person name="Heuer A."/>
            <person name="Rast P."/>
            <person name="Oberbeckmann S."/>
            <person name="Bunk B."/>
            <person name="Jeske O."/>
            <person name="Meyerdierks A."/>
            <person name="Storesund J.E."/>
            <person name="Kallscheuer N."/>
            <person name="Luecker S."/>
            <person name="Lage O.M."/>
            <person name="Pohl T."/>
            <person name="Merkel B.J."/>
            <person name="Hornburger P."/>
            <person name="Mueller R.-W."/>
            <person name="Bruemmer F."/>
            <person name="Labrenz M."/>
            <person name="Spormann A.M."/>
            <person name="Op den Camp H."/>
            <person name="Overmann J."/>
            <person name="Amann R."/>
            <person name="Jetten M.S.M."/>
            <person name="Mascher T."/>
            <person name="Medema M.H."/>
            <person name="Devos D.P."/>
            <person name="Kaster A.-K."/>
            <person name="Ovreas L."/>
            <person name="Rohde M."/>
            <person name="Galperin M.Y."/>
            <person name="Jogler C."/>
        </authorList>
    </citation>
    <scope>NUCLEOTIDE SEQUENCE [LARGE SCALE GENOMIC DNA]</scope>
    <source>
        <strain evidence="1 2">Q31a</strain>
    </source>
</reference>
<accession>A0A518GD51</accession>
<name>A0A518GD51_9BACT</name>
<organism evidence="1 2">
    <name type="scientific">Aureliella helgolandensis</name>
    <dbReference type="NCBI Taxonomy" id="2527968"/>
    <lineage>
        <taxon>Bacteria</taxon>
        <taxon>Pseudomonadati</taxon>
        <taxon>Planctomycetota</taxon>
        <taxon>Planctomycetia</taxon>
        <taxon>Pirellulales</taxon>
        <taxon>Pirellulaceae</taxon>
        <taxon>Aureliella</taxon>
    </lineage>
</organism>
<evidence type="ECO:0000313" key="2">
    <source>
        <dbReference type="Proteomes" id="UP000318017"/>
    </source>
</evidence>
<proteinExistence type="predicted"/>